<dbReference type="RefSeq" id="WP_190943204.1">
    <property type="nucleotide sequence ID" value="NZ_JACJSI010000063.1"/>
</dbReference>
<comment type="caution">
    <text evidence="1">The sequence shown here is derived from an EMBL/GenBank/DDBJ whole genome shotgun (WGS) entry which is preliminary data.</text>
</comment>
<sequence>MPTTSDIQITLDLRNPQLDDEALEKLTQSLRREMLDLDEVKDVKRVLDPNPPAGNKALGAVLVGLLTAEVNVKNIKALFGFLSDRLGGKAITMEVEANGRKLKVTASSQQELLAAIQAAQQFVAST</sequence>
<name>A0ABR8DUL6_9NOSO</name>
<dbReference type="Proteomes" id="UP000623440">
    <property type="component" value="Unassembled WGS sequence"/>
</dbReference>
<evidence type="ECO:0000313" key="2">
    <source>
        <dbReference type="Proteomes" id="UP000623440"/>
    </source>
</evidence>
<keyword evidence="2" id="KW-1185">Reference proteome</keyword>
<accession>A0ABR8DUL6</accession>
<proteinExistence type="predicted"/>
<organism evidence="1 2">
    <name type="scientific">Nostoc flagelliforme FACHB-838</name>
    <dbReference type="NCBI Taxonomy" id="2692904"/>
    <lineage>
        <taxon>Bacteria</taxon>
        <taxon>Bacillati</taxon>
        <taxon>Cyanobacteriota</taxon>
        <taxon>Cyanophyceae</taxon>
        <taxon>Nostocales</taxon>
        <taxon>Nostocaceae</taxon>
        <taxon>Nostoc</taxon>
    </lineage>
</organism>
<reference evidence="1 2" key="1">
    <citation type="journal article" date="2020" name="ISME J.">
        <title>Comparative genomics reveals insights into cyanobacterial evolution and habitat adaptation.</title>
        <authorList>
            <person name="Chen M.Y."/>
            <person name="Teng W.K."/>
            <person name="Zhao L."/>
            <person name="Hu C.X."/>
            <person name="Zhou Y.K."/>
            <person name="Han B.P."/>
            <person name="Song L.R."/>
            <person name="Shu W.S."/>
        </authorList>
    </citation>
    <scope>NUCLEOTIDE SEQUENCE [LARGE SCALE GENOMIC DNA]</scope>
    <source>
        <strain evidence="1 2">FACHB-838</strain>
    </source>
</reference>
<evidence type="ECO:0000313" key="1">
    <source>
        <dbReference type="EMBL" id="MBD2532580.1"/>
    </source>
</evidence>
<protein>
    <submittedName>
        <fullName evidence="1">Uncharacterized protein</fullName>
    </submittedName>
</protein>
<gene>
    <name evidence="1" type="ORF">H6G97_24540</name>
</gene>
<dbReference type="EMBL" id="JACJSI010000063">
    <property type="protein sequence ID" value="MBD2532580.1"/>
    <property type="molecule type" value="Genomic_DNA"/>
</dbReference>